<protein>
    <submittedName>
        <fullName evidence="1">Uncharacterized protein</fullName>
    </submittedName>
</protein>
<accession>A0A8D9BGQ0</accession>
<organism evidence="1">
    <name type="scientific">Cacopsylla melanoneura</name>
    <dbReference type="NCBI Taxonomy" id="428564"/>
    <lineage>
        <taxon>Eukaryota</taxon>
        <taxon>Metazoa</taxon>
        <taxon>Ecdysozoa</taxon>
        <taxon>Arthropoda</taxon>
        <taxon>Hexapoda</taxon>
        <taxon>Insecta</taxon>
        <taxon>Pterygota</taxon>
        <taxon>Neoptera</taxon>
        <taxon>Paraneoptera</taxon>
        <taxon>Hemiptera</taxon>
        <taxon>Sternorrhyncha</taxon>
        <taxon>Psylloidea</taxon>
        <taxon>Psyllidae</taxon>
        <taxon>Psyllinae</taxon>
        <taxon>Cacopsylla</taxon>
    </lineage>
</organism>
<proteinExistence type="predicted"/>
<name>A0A8D9BGQ0_9HEMI</name>
<dbReference type="AlphaFoldDB" id="A0A8D9BGQ0"/>
<sequence>MTVYSSDSHQQHSDQGLITCERRPLWTTLLYDGSICLFFNFPPLPVTFLHLLSTTSTNMPMPSFRFLLYLSPLIFYQVLSIKHRVPAVPSYMTWGMSVPSFMSLSSVSFDLCHVPDDKQEENSFGKYRHRKSQNRILSLSLVKTKFCSTNA</sequence>
<evidence type="ECO:0000313" key="1">
    <source>
        <dbReference type="EMBL" id="CAG6784790.1"/>
    </source>
</evidence>
<dbReference type="EMBL" id="HBUF01639812">
    <property type="protein sequence ID" value="CAG6784790.1"/>
    <property type="molecule type" value="Transcribed_RNA"/>
</dbReference>
<reference evidence="1" key="1">
    <citation type="submission" date="2021-05" db="EMBL/GenBank/DDBJ databases">
        <authorList>
            <person name="Alioto T."/>
            <person name="Alioto T."/>
            <person name="Gomez Garrido J."/>
        </authorList>
    </citation>
    <scope>NUCLEOTIDE SEQUENCE</scope>
</reference>